<organism evidence="1">
    <name type="scientific">Enterococcus phage Porthos</name>
    <dbReference type="NCBI Taxonomy" id="2795670"/>
    <lineage>
        <taxon>Viruses</taxon>
        <taxon>Duplodnaviria</taxon>
        <taxon>Heunggongvirae</taxon>
        <taxon>Uroviricota</taxon>
        <taxon>Caudoviricetes</taxon>
        <taxon>Herelleviridae</taxon>
        <taxon>Brockvirinae</taxon>
        <taxon>Schiekvirus</taxon>
        <taxon>Schiekvirus Porthos</taxon>
    </lineage>
</organism>
<gene>
    <name evidence="1" type="ORF">PORT_72</name>
</gene>
<sequence>MSFMTEHLATIANNIEKEAFEKEIKASKQKQAVIKRASRKFNYVEPCKIDFTPYKGNVRKFKSVRHRKSPIISKRLALNLVWFW</sequence>
<name>A0A8D6XV20_9CAUD</name>
<protein>
    <submittedName>
        <fullName evidence="1">Uncharacterized protein</fullName>
    </submittedName>
</protein>
<accession>A0A8D6XV20</accession>
<proteinExistence type="predicted"/>
<evidence type="ECO:0000313" key="1">
    <source>
        <dbReference type="EMBL" id="CAD7757590.1"/>
    </source>
</evidence>
<reference evidence="1" key="1">
    <citation type="submission" date="2023-02" db="EMBL/GenBank/DDBJ databases">
        <authorList>
            <person name="Petit M.-A."/>
            <person name="Lossouarn J."/>
        </authorList>
    </citation>
    <scope>NUCLEOTIDE SEQUENCE [LARGE SCALE GENOMIC DNA]</scope>
</reference>
<dbReference type="EMBL" id="LR990835">
    <property type="protein sequence ID" value="CAD7757590.1"/>
    <property type="molecule type" value="Genomic_DNA"/>
</dbReference>